<protein>
    <submittedName>
        <fullName evidence="1">Uncharacterized protein</fullName>
    </submittedName>
</protein>
<gene>
    <name evidence="1" type="ORF">LCGC14_0358480</name>
</gene>
<name>A0A0F9WGR6_9ZZZZ</name>
<sequence>MTVASETNRTAELTTDGIVEDFDFDLLIFNETEVEVYFKATGGLYAQLTLNSDYGVIFTKYGGTVSTDGFTAPLVAGTLLIIRHIPDTQQTKWLNLDSHSETQHQDDFDRAVIRILQLLEQLARSPKFPIHSSTTGIVFPEPAANQFIGWDSAGKDLENKPASGESAPLVQNFNDLNDVAVGSPTIGDMVQWNGSAWVKVSNISVASIELVKPGNVPGSNGNTRRRIAGAYEIFERRTGDAWVVTGKKIQIA</sequence>
<comment type="caution">
    <text evidence="1">The sequence shown here is derived from an EMBL/GenBank/DDBJ whole genome shotgun (WGS) entry which is preliminary data.</text>
</comment>
<organism evidence="1">
    <name type="scientific">marine sediment metagenome</name>
    <dbReference type="NCBI Taxonomy" id="412755"/>
    <lineage>
        <taxon>unclassified sequences</taxon>
        <taxon>metagenomes</taxon>
        <taxon>ecological metagenomes</taxon>
    </lineage>
</organism>
<dbReference type="AlphaFoldDB" id="A0A0F9WGR6"/>
<reference evidence="1" key="1">
    <citation type="journal article" date="2015" name="Nature">
        <title>Complex archaea that bridge the gap between prokaryotes and eukaryotes.</title>
        <authorList>
            <person name="Spang A."/>
            <person name="Saw J.H."/>
            <person name="Jorgensen S.L."/>
            <person name="Zaremba-Niedzwiedzka K."/>
            <person name="Martijn J."/>
            <person name="Lind A.E."/>
            <person name="van Eijk R."/>
            <person name="Schleper C."/>
            <person name="Guy L."/>
            <person name="Ettema T.J."/>
        </authorList>
    </citation>
    <scope>NUCLEOTIDE SEQUENCE</scope>
</reference>
<proteinExistence type="predicted"/>
<evidence type="ECO:0000313" key="1">
    <source>
        <dbReference type="EMBL" id="KKN77573.1"/>
    </source>
</evidence>
<dbReference type="EMBL" id="LAZR01000276">
    <property type="protein sequence ID" value="KKN77573.1"/>
    <property type="molecule type" value="Genomic_DNA"/>
</dbReference>
<accession>A0A0F9WGR6</accession>